<feature type="transmembrane region" description="Helical" evidence="7">
    <location>
        <begin position="353"/>
        <end position="373"/>
    </location>
</feature>
<protein>
    <submittedName>
        <fullName evidence="9">FtsX-like permease family protein</fullName>
    </submittedName>
</protein>
<dbReference type="PANTHER" id="PTHR30572">
    <property type="entry name" value="MEMBRANE COMPONENT OF TRANSPORTER-RELATED"/>
    <property type="match status" value="1"/>
</dbReference>
<dbReference type="PANTHER" id="PTHR30572:SF4">
    <property type="entry name" value="ABC TRANSPORTER PERMEASE YTRF"/>
    <property type="match status" value="1"/>
</dbReference>
<dbReference type="GO" id="GO:0022857">
    <property type="term" value="F:transmembrane transporter activity"/>
    <property type="evidence" value="ECO:0007669"/>
    <property type="project" value="TreeGrafter"/>
</dbReference>
<dbReference type="GO" id="GO:0005886">
    <property type="term" value="C:plasma membrane"/>
    <property type="evidence" value="ECO:0007669"/>
    <property type="project" value="UniProtKB-SubCell"/>
</dbReference>
<evidence type="ECO:0000313" key="9">
    <source>
        <dbReference type="EMBL" id="TLD00616.1"/>
    </source>
</evidence>
<dbReference type="Pfam" id="PF02687">
    <property type="entry name" value="FtsX"/>
    <property type="match status" value="1"/>
</dbReference>
<gene>
    <name evidence="9" type="ORF">DSM106044_02565</name>
</gene>
<feature type="transmembrane region" description="Helical" evidence="7">
    <location>
        <begin position="759"/>
        <end position="782"/>
    </location>
</feature>
<organism evidence="9 10">
    <name type="scientific">Robinsoniella peoriensis</name>
    <dbReference type="NCBI Taxonomy" id="180332"/>
    <lineage>
        <taxon>Bacteria</taxon>
        <taxon>Bacillati</taxon>
        <taxon>Bacillota</taxon>
        <taxon>Clostridia</taxon>
        <taxon>Lachnospirales</taxon>
        <taxon>Lachnospiraceae</taxon>
        <taxon>Robinsoniella</taxon>
    </lineage>
</organism>
<evidence type="ECO:0000256" key="6">
    <source>
        <dbReference type="ARBA" id="ARBA00038076"/>
    </source>
</evidence>
<dbReference type="InterPro" id="IPR050250">
    <property type="entry name" value="Macrolide_Exporter_MacB"/>
</dbReference>
<dbReference type="InterPro" id="IPR003838">
    <property type="entry name" value="ABC3_permease_C"/>
</dbReference>
<keyword evidence="5 7" id="KW-0472">Membrane</keyword>
<dbReference type="AlphaFoldDB" id="A0A4U8QFW1"/>
<evidence type="ECO:0000256" key="4">
    <source>
        <dbReference type="ARBA" id="ARBA00022989"/>
    </source>
</evidence>
<evidence type="ECO:0000256" key="5">
    <source>
        <dbReference type="ARBA" id="ARBA00023136"/>
    </source>
</evidence>
<evidence type="ECO:0000256" key="1">
    <source>
        <dbReference type="ARBA" id="ARBA00004651"/>
    </source>
</evidence>
<dbReference type="EMBL" id="QGQD01000052">
    <property type="protein sequence ID" value="TLD00616.1"/>
    <property type="molecule type" value="Genomic_DNA"/>
</dbReference>
<evidence type="ECO:0000256" key="3">
    <source>
        <dbReference type="ARBA" id="ARBA00022692"/>
    </source>
</evidence>
<feature type="transmembrane region" description="Helical" evidence="7">
    <location>
        <begin position="310"/>
        <end position="333"/>
    </location>
</feature>
<comment type="caution">
    <text evidence="9">The sequence shown here is derived from an EMBL/GenBank/DDBJ whole genome shotgun (WGS) entry which is preliminary data.</text>
</comment>
<keyword evidence="10" id="KW-1185">Reference proteome</keyword>
<keyword evidence="2" id="KW-1003">Cell membrane</keyword>
<evidence type="ECO:0000256" key="2">
    <source>
        <dbReference type="ARBA" id="ARBA00022475"/>
    </source>
</evidence>
<evidence type="ECO:0000256" key="7">
    <source>
        <dbReference type="SAM" id="Phobius"/>
    </source>
</evidence>
<comment type="subcellular location">
    <subcellularLocation>
        <location evidence="1">Cell membrane</location>
        <topology evidence="1">Multi-pass membrane protein</topology>
    </subcellularLocation>
</comment>
<evidence type="ECO:0000313" key="10">
    <source>
        <dbReference type="Proteomes" id="UP000306509"/>
    </source>
</evidence>
<feature type="transmembrane region" description="Helical" evidence="7">
    <location>
        <begin position="712"/>
        <end position="738"/>
    </location>
</feature>
<reference evidence="9 10" key="1">
    <citation type="journal article" date="2019" name="Anaerobe">
        <title>Detection of Robinsoniella peoriensis in multiple bone samples of a trauma patient.</title>
        <authorList>
            <person name="Schrottner P."/>
            <person name="Hartwich K."/>
            <person name="Bunk B."/>
            <person name="Schober I."/>
            <person name="Helbig S."/>
            <person name="Rudolph W.W."/>
            <person name="Gunzer F."/>
        </authorList>
    </citation>
    <scope>NUCLEOTIDE SEQUENCE [LARGE SCALE GENOMIC DNA]</scope>
    <source>
        <strain evidence="9 10">DSM 106044</strain>
    </source>
</reference>
<sequence>MKKMKMNNYSLACLGIRRRKKDSFTMIIVSACAIILILVVLILQDSMRKTELEQRKNLYGAWCASASMATDSMLNDLKGHKIVKNVASIETYGYIVQNDKAKGWIGSVDKNTVDTGRLTLLDGRFPEYAEDIAIEMSALSNMGYSYDLGQKINFTIVYQDSMDHIEKSTVKSFRLCGVLQDYSNYWKTDAYALPSAIGIPSTFEDLPSQKKLLIDVEEEYFPALQDLKKITNRTFLVNDYTYYNLPGGAKKEIDLLSSPNLFVAIISTLTIFFLCQTFSYSLQRRDRGFRLMSVLGADKKKIKKLIIWEAFNIWALSIPFGCITGLGITVTILELLNRTKVMIIYPDFVTAHIALGIFIVSLSMWSGMCIPLFHNFKPKKQNSFNVLKAGKRIFSKNEIFRRERVLDKKNSMLSLITSTLCMGIIFLFIFLSLTRYRTYQQWNHEWKPDYIYGSTLAIKSNPLYHFSKDMPSQISMVYGIESVCSLRASGYLPLSWDKKYSSNYAKQIIRQYYPERAHTETDNSLDYLTKANDVFTYVFGINPDELFYNYFENEIDEGGIDKENFTKGNEVILILPNYEDISSTTVKQGLNNASMLKETTLSPQDTLRIKGENGWINVKIGGIIREINDKYESTIGYLTEFPYSIIGSNNFYKKLERPEKVTTYEALFAYTSKDANYELTDRQMSSLQNNIPDFQNWRIEKELKQKSMFSNLSLSVILILSTILLAAIIHWNIMLARAESIKKRCGIFRALGMCKKDLLYMYLSSFLRTQSIAVILVLFTGLSTWFCKYFLDTSIFLNVAEMTVADKISYVISNFNFLSPWATLTIVLLIYNIGMFIICLFPVKKLLGESIGENIKKLK</sequence>
<feature type="transmembrane region" description="Helical" evidence="7">
    <location>
        <begin position="24"/>
        <end position="43"/>
    </location>
</feature>
<name>A0A4U8QFW1_9FIRM</name>
<feature type="transmembrane region" description="Helical" evidence="7">
    <location>
        <begin position="261"/>
        <end position="282"/>
    </location>
</feature>
<keyword evidence="3 7" id="KW-0812">Transmembrane</keyword>
<feature type="transmembrane region" description="Helical" evidence="7">
    <location>
        <begin position="821"/>
        <end position="843"/>
    </location>
</feature>
<comment type="similarity">
    <text evidence="6">Belongs to the ABC-4 integral membrane protein family.</text>
</comment>
<evidence type="ECO:0000259" key="8">
    <source>
        <dbReference type="Pfam" id="PF02687"/>
    </source>
</evidence>
<feature type="domain" description="ABC3 transporter permease C-terminal" evidence="8">
    <location>
        <begin position="261"/>
        <end position="366"/>
    </location>
</feature>
<dbReference type="Proteomes" id="UP000306509">
    <property type="component" value="Unassembled WGS sequence"/>
</dbReference>
<keyword evidence="4 7" id="KW-1133">Transmembrane helix</keyword>
<proteinExistence type="inferred from homology"/>
<feature type="transmembrane region" description="Helical" evidence="7">
    <location>
        <begin position="412"/>
        <end position="433"/>
    </location>
</feature>
<dbReference type="RefSeq" id="WP_138002568.1">
    <property type="nucleotide sequence ID" value="NZ_QGQD01000052.1"/>
</dbReference>
<accession>A0A4U8QFW1</accession>